<keyword evidence="2" id="KW-1185">Reference proteome</keyword>
<protein>
    <submittedName>
        <fullName evidence="1">Uncharacterized protein</fullName>
    </submittedName>
</protein>
<name>A0A448XP71_9PLAT</name>
<comment type="caution">
    <text evidence="1">The sequence shown here is derived from an EMBL/GenBank/DDBJ whole genome shotgun (WGS) entry which is preliminary data.</text>
</comment>
<evidence type="ECO:0000313" key="2">
    <source>
        <dbReference type="Proteomes" id="UP000784294"/>
    </source>
</evidence>
<dbReference type="EMBL" id="CAAALY010269406">
    <property type="protein sequence ID" value="VEL41459.1"/>
    <property type="molecule type" value="Genomic_DNA"/>
</dbReference>
<reference evidence="1" key="1">
    <citation type="submission" date="2018-11" db="EMBL/GenBank/DDBJ databases">
        <authorList>
            <consortium name="Pathogen Informatics"/>
        </authorList>
    </citation>
    <scope>NUCLEOTIDE SEQUENCE</scope>
</reference>
<gene>
    <name evidence="1" type="ORF">PXEA_LOCUS34899</name>
</gene>
<accession>A0A448XP71</accession>
<organism evidence="1 2">
    <name type="scientific">Protopolystoma xenopodis</name>
    <dbReference type="NCBI Taxonomy" id="117903"/>
    <lineage>
        <taxon>Eukaryota</taxon>
        <taxon>Metazoa</taxon>
        <taxon>Spiralia</taxon>
        <taxon>Lophotrochozoa</taxon>
        <taxon>Platyhelminthes</taxon>
        <taxon>Monogenea</taxon>
        <taxon>Polyopisthocotylea</taxon>
        <taxon>Polystomatidea</taxon>
        <taxon>Polystomatidae</taxon>
        <taxon>Protopolystoma</taxon>
    </lineage>
</organism>
<dbReference type="Proteomes" id="UP000784294">
    <property type="component" value="Unassembled WGS sequence"/>
</dbReference>
<evidence type="ECO:0000313" key="1">
    <source>
        <dbReference type="EMBL" id="VEL41459.1"/>
    </source>
</evidence>
<proteinExistence type="predicted"/>
<sequence>MVEIVNDAPFWADGAFHGIIRNSRCGRPLFSNMPQAVSTDVHMNTTSPLQQAWIVQKEGSAKLVGAPQSLAVSCMHEWLLRHAGHVTVCLQHVAVSRAEPGRDLKGYWKRQVEAGTHTLAMCVVQVTGS</sequence>
<dbReference type="AlphaFoldDB" id="A0A448XP71"/>